<gene>
    <name evidence="2" type="ORF">NCTC10124_00822</name>
</gene>
<evidence type="ECO:0000313" key="3">
    <source>
        <dbReference type="Proteomes" id="UP000259328"/>
    </source>
</evidence>
<organism evidence="2 3">
    <name type="scientific">Mycoplasmopsis synoviae</name>
    <name type="common">Mycoplasma synoviae</name>
    <dbReference type="NCBI Taxonomy" id="2109"/>
    <lineage>
        <taxon>Bacteria</taxon>
        <taxon>Bacillati</taxon>
        <taxon>Mycoplasmatota</taxon>
        <taxon>Mycoplasmoidales</taxon>
        <taxon>Metamycoplasmataceae</taxon>
        <taxon>Mycoplasmopsis</taxon>
    </lineage>
</organism>
<keyword evidence="1" id="KW-1133">Transmembrane helix</keyword>
<protein>
    <submittedName>
        <fullName evidence="2">Uncharacterized protein</fullName>
    </submittedName>
</protein>
<feature type="non-terminal residue" evidence="2">
    <location>
        <position position="48"/>
    </location>
</feature>
<name>A0A3B0PUD4_MYCSY</name>
<reference evidence="3" key="1">
    <citation type="submission" date="2018-06" db="EMBL/GenBank/DDBJ databases">
        <authorList>
            <consortium name="Pathogen Informatics"/>
        </authorList>
    </citation>
    <scope>NUCLEOTIDE SEQUENCE [LARGE SCALE GENOMIC DNA]</scope>
    <source>
        <strain evidence="3">NCTC10124</strain>
    </source>
</reference>
<proteinExistence type="predicted"/>
<accession>A0A3B0PUD4</accession>
<evidence type="ECO:0000313" key="2">
    <source>
        <dbReference type="EMBL" id="SYV93093.1"/>
    </source>
</evidence>
<keyword evidence="1" id="KW-0472">Membrane</keyword>
<keyword evidence="1" id="KW-0812">Transmembrane</keyword>
<feature type="transmembrane region" description="Helical" evidence="1">
    <location>
        <begin position="12"/>
        <end position="34"/>
    </location>
</feature>
<dbReference type="AlphaFoldDB" id="A0A3B0PUD4"/>
<evidence type="ECO:0000256" key="1">
    <source>
        <dbReference type="SAM" id="Phobius"/>
    </source>
</evidence>
<dbReference type="Proteomes" id="UP000259328">
    <property type="component" value="Chromosome"/>
</dbReference>
<sequence>MLKKISKEFLKINFIILLCIIILFPLYYLLVLAFTKSSDIDTGVINFW</sequence>
<dbReference type="EMBL" id="LS991953">
    <property type="protein sequence ID" value="SYV93093.1"/>
    <property type="molecule type" value="Genomic_DNA"/>
</dbReference>